<sequence>NGETVQMWKSDGTTNPGPRTDWNAWHGDKAVSAGPAGIGYGNRFLQIDKFRIGEADDEGAWLYVNHINGDEKTVEAFNKDGTCHADRRRHGRIWSTGINERHVLWHCGNIQSKLGSCSGITTGPGFIQFGDWRLAAVDEEHFSISHRDLEEVKLGDRFIQFGKFWRLGEVDQQKLSISHSSGQTPMVFRDDGHLTAGPSTSDNLFSRKTTGGPKGITFGDRFVQIGSFRLGDVDGWRFSIAHVTTTNRIELFKGDGHRDNGDEAEWTTLGRNHVAGMGSTYDASGPSDLPLGRRWERFAVVDAGNGLVALHNARNNRFMKLSHTRVEGFEIVDAGNGMVGLHNPHHNRFILMDGNGHVKPSSQMDANELAPTTKRWERFYMVPVRNYLQPDTWVALRLGWNPTAGSFIQIEGDRVEGKLLDVNGLHDGHRWERFRVVDAGNGMVALHNHAWNRFVRMIWNGHQHLMTTSSPAPDTSVALPNGWEETMAFVPLSVNPDSNEIVLWHPGHSRRSADCTGLRDSR</sequence>
<dbReference type="CDD" id="cd00257">
    <property type="entry name" value="beta-trefoil_FSCN-like"/>
    <property type="match status" value="2"/>
</dbReference>
<keyword evidence="3" id="KW-1185">Reference proteome</keyword>
<name>A0A812X9Y9_9DINO</name>
<proteinExistence type="predicted"/>
<organism evidence="2 3">
    <name type="scientific">Symbiodinium necroappetens</name>
    <dbReference type="NCBI Taxonomy" id="1628268"/>
    <lineage>
        <taxon>Eukaryota</taxon>
        <taxon>Sar</taxon>
        <taxon>Alveolata</taxon>
        <taxon>Dinophyceae</taxon>
        <taxon>Suessiales</taxon>
        <taxon>Symbiodiniaceae</taxon>
        <taxon>Symbiodinium</taxon>
    </lineage>
</organism>
<dbReference type="AlphaFoldDB" id="A0A812X9Y9"/>
<protein>
    <submittedName>
        <fullName evidence="2">Uncharacterized protein</fullName>
    </submittedName>
</protein>
<dbReference type="OrthoDB" id="418451at2759"/>
<dbReference type="Proteomes" id="UP000601435">
    <property type="component" value="Unassembled WGS sequence"/>
</dbReference>
<feature type="region of interest" description="Disordered" evidence="1">
    <location>
        <begin position="1"/>
        <end position="22"/>
    </location>
</feature>
<comment type="caution">
    <text evidence="2">The sequence shown here is derived from an EMBL/GenBank/DDBJ whole genome shotgun (WGS) entry which is preliminary data.</text>
</comment>
<accession>A0A812X9Y9</accession>
<gene>
    <name evidence="2" type="ORF">SNEC2469_LOCUS20936</name>
</gene>
<evidence type="ECO:0000313" key="3">
    <source>
        <dbReference type="Proteomes" id="UP000601435"/>
    </source>
</evidence>
<feature type="non-terminal residue" evidence="2">
    <location>
        <position position="1"/>
    </location>
</feature>
<reference evidence="2" key="1">
    <citation type="submission" date="2021-02" db="EMBL/GenBank/DDBJ databases">
        <authorList>
            <person name="Dougan E. K."/>
            <person name="Rhodes N."/>
            <person name="Thang M."/>
            <person name="Chan C."/>
        </authorList>
    </citation>
    <scope>NUCLEOTIDE SEQUENCE</scope>
</reference>
<evidence type="ECO:0000313" key="2">
    <source>
        <dbReference type="EMBL" id="CAE7725375.1"/>
    </source>
</evidence>
<dbReference type="EMBL" id="CAJNJA010036849">
    <property type="protein sequence ID" value="CAE7725375.1"/>
    <property type="molecule type" value="Genomic_DNA"/>
</dbReference>
<evidence type="ECO:0000256" key="1">
    <source>
        <dbReference type="SAM" id="MobiDB-lite"/>
    </source>
</evidence>